<dbReference type="Pfam" id="PF03176">
    <property type="entry name" value="MMPL"/>
    <property type="match status" value="2"/>
</dbReference>
<dbReference type="GO" id="GO:0005886">
    <property type="term" value="C:plasma membrane"/>
    <property type="evidence" value="ECO:0007669"/>
    <property type="project" value="UniProtKB-SubCell"/>
</dbReference>
<feature type="domain" description="SSD" evidence="7">
    <location>
        <begin position="289"/>
        <end position="428"/>
    </location>
</feature>
<protein>
    <recommendedName>
        <fullName evidence="7">SSD domain-containing protein</fullName>
    </recommendedName>
</protein>
<keyword evidence="5 6" id="KW-0472">Membrane</keyword>
<keyword evidence="3 6" id="KW-0812">Transmembrane</keyword>
<evidence type="ECO:0000256" key="3">
    <source>
        <dbReference type="ARBA" id="ARBA00022692"/>
    </source>
</evidence>
<comment type="caution">
    <text evidence="8">The sequence shown here is derived from an EMBL/GenBank/DDBJ whole genome shotgun (WGS) entry which is preliminary data.</text>
</comment>
<evidence type="ECO:0000256" key="5">
    <source>
        <dbReference type="ARBA" id="ARBA00023136"/>
    </source>
</evidence>
<accession>A0A840XUT4</accession>
<gene>
    <name evidence="8" type="ORF">FHS87_000306</name>
</gene>
<feature type="transmembrane region" description="Helical" evidence="6">
    <location>
        <begin position="717"/>
        <end position="737"/>
    </location>
</feature>
<name>A0A840XUT4_9PROT</name>
<evidence type="ECO:0000256" key="2">
    <source>
        <dbReference type="ARBA" id="ARBA00022475"/>
    </source>
</evidence>
<dbReference type="PANTHER" id="PTHR33406">
    <property type="entry name" value="MEMBRANE PROTEIN MJ1562-RELATED"/>
    <property type="match status" value="1"/>
</dbReference>
<feature type="transmembrane region" description="Helical" evidence="6">
    <location>
        <begin position="457"/>
        <end position="476"/>
    </location>
</feature>
<dbReference type="PANTHER" id="PTHR33406:SF13">
    <property type="entry name" value="MEMBRANE PROTEIN YDFJ"/>
    <property type="match status" value="1"/>
</dbReference>
<dbReference type="Gene3D" id="1.20.1640.10">
    <property type="entry name" value="Multidrug efflux transporter AcrB transmembrane domain"/>
    <property type="match status" value="2"/>
</dbReference>
<dbReference type="InterPro" id="IPR004869">
    <property type="entry name" value="MMPL_dom"/>
</dbReference>
<feature type="transmembrane region" description="Helical" evidence="6">
    <location>
        <begin position="279"/>
        <end position="296"/>
    </location>
</feature>
<dbReference type="InterPro" id="IPR050545">
    <property type="entry name" value="Mycobact_MmpL"/>
</dbReference>
<dbReference type="Proteomes" id="UP000580654">
    <property type="component" value="Unassembled WGS sequence"/>
</dbReference>
<feature type="transmembrane region" description="Helical" evidence="6">
    <location>
        <begin position="329"/>
        <end position="354"/>
    </location>
</feature>
<dbReference type="SUPFAM" id="SSF82866">
    <property type="entry name" value="Multidrug efflux transporter AcrB transmembrane domain"/>
    <property type="match status" value="2"/>
</dbReference>
<organism evidence="8 9">
    <name type="scientific">Muricoccus pecuniae</name>
    <dbReference type="NCBI Taxonomy" id="693023"/>
    <lineage>
        <taxon>Bacteria</taxon>
        <taxon>Pseudomonadati</taxon>
        <taxon>Pseudomonadota</taxon>
        <taxon>Alphaproteobacteria</taxon>
        <taxon>Acetobacterales</taxon>
        <taxon>Roseomonadaceae</taxon>
        <taxon>Muricoccus</taxon>
    </lineage>
</organism>
<evidence type="ECO:0000313" key="9">
    <source>
        <dbReference type="Proteomes" id="UP000580654"/>
    </source>
</evidence>
<dbReference type="EMBL" id="JACIJD010000001">
    <property type="protein sequence ID" value="MBB5692295.1"/>
    <property type="molecule type" value="Genomic_DNA"/>
</dbReference>
<proteinExistence type="predicted"/>
<feature type="transmembrane region" description="Helical" evidence="6">
    <location>
        <begin position="20"/>
        <end position="38"/>
    </location>
</feature>
<sequence length="868" mass="90549">MATQTSPIGRVVAFSAARPWVVLLLGLALSLAALLYTARHFAMTTDTAELISTDLEWRKREIAYDAAFPQQEDLIVAVIDGATAEIAESAAARLAAGLAERRGAFRSVRRPDGGPFFDRNGLLLLPLGTVQETTEALVRAQPFLGPLAADPSLRGVLGVISTVLEGVARGDASLRDIAPAAGALSDAFEAVLAGRPAFFSWRALIGGGQPGPREMRRFVLVQPVMDYSALQPGAAGSEAIRETARSLGLDPAHGVTLRLTGPVPLADEEFASLAQDAELVTGAMLLALLGILWLAVRSARFVAAILITTLLGLVVTAGLGLLAAGRFNLISVAFIPLFVGLGIDFSIQLSVRCLAEQGRHPDIRDALAAAGRGVGRSLALAAAAIAAGFFAFLPTSYVGVAELGLIAGLGIVVALLLGVTLLPALLVLMRPPAGGRAEFGYPALAPVEHALHRHRRAVLWIAALAAAGSAALLPFVRFDFNPLHLRSPEVESMRAIADLMADPDRTPNTISALLPSPERADVLARRLEALPEVSRTVTLDSFVPGQQEEKLALVADAAMLLLPALEGVQPLPPPEDAELVQRLGATAAALRRAASGAGDEPATAARRLAGALEGLAAASPDRRAAAAEAVTDPLATLLRQIRAVLSAGPVTRAELPAELAADWTARDGRVRLEAFPTGDPNDNANLRRFSAAVQAVVPEAVGVPISIQAAGDSVVEAFIQAGILSALAVTLLLALVLRRVRDVVLAMMPVLLSGLLTLATCAALDLPLNFANIIALPLLFGIGVAFNIYFVVAWRAGEHDLLQSSLTRAVVFSALTTATAFGALWLSSHPGTASMGRLLMISLGWELVVTLLFRPALLATSPEDAAGA</sequence>
<feature type="transmembrane region" description="Helical" evidence="6">
    <location>
        <begin position="770"/>
        <end position="794"/>
    </location>
</feature>
<dbReference type="NCBIfam" id="TIGR03480">
    <property type="entry name" value="HpnN"/>
    <property type="match status" value="1"/>
</dbReference>
<evidence type="ECO:0000256" key="1">
    <source>
        <dbReference type="ARBA" id="ARBA00004651"/>
    </source>
</evidence>
<comment type="subcellular location">
    <subcellularLocation>
        <location evidence="1">Cell membrane</location>
        <topology evidence="1">Multi-pass membrane protein</topology>
    </subcellularLocation>
</comment>
<dbReference type="RefSeq" id="WP_184513086.1">
    <property type="nucleotide sequence ID" value="NZ_JACIJD010000001.1"/>
</dbReference>
<evidence type="ECO:0000313" key="8">
    <source>
        <dbReference type="EMBL" id="MBB5692295.1"/>
    </source>
</evidence>
<evidence type="ECO:0000256" key="4">
    <source>
        <dbReference type="ARBA" id="ARBA00022989"/>
    </source>
</evidence>
<evidence type="ECO:0000259" key="7">
    <source>
        <dbReference type="PROSITE" id="PS50156"/>
    </source>
</evidence>
<dbReference type="InterPro" id="IPR000731">
    <property type="entry name" value="SSD"/>
</dbReference>
<feature type="transmembrane region" description="Helical" evidence="6">
    <location>
        <begin position="303"/>
        <end position="323"/>
    </location>
</feature>
<reference evidence="8 9" key="1">
    <citation type="submission" date="2020-08" db="EMBL/GenBank/DDBJ databases">
        <title>Genomic Encyclopedia of Type Strains, Phase IV (KMG-IV): sequencing the most valuable type-strain genomes for metagenomic binning, comparative biology and taxonomic classification.</title>
        <authorList>
            <person name="Goeker M."/>
        </authorList>
    </citation>
    <scope>NUCLEOTIDE SEQUENCE [LARGE SCALE GENOMIC DNA]</scope>
    <source>
        <strain evidence="8 9">DSM 25622</strain>
    </source>
</reference>
<dbReference type="InterPro" id="IPR017841">
    <property type="entry name" value="Hopanoid_biosynth_HpnN"/>
</dbReference>
<feature type="transmembrane region" description="Helical" evidence="6">
    <location>
        <begin position="744"/>
        <end position="764"/>
    </location>
</feature>
<feature type="transmembrane region" description="Helical" evidence="6">
    <location>
        <begin position="806"/>
        <end position="828"/>
    </location>
</feature>
<keyword evidence="2" id="KW-1003">Cell membrane</keyword>
<dbReference type="PROSITE" id="PS50156">
    <property type="entry name" value="SSD"/>
    <property type="match status" value="1"/>
</dbReference>
<feature type="transmembrane region" description="Helical" evidence="6">
    <location>
        <begin position="374"/>
        <end position="393"/>
    </location>
</feature>
<feature type="transmembrane region" description="Helical" evidence="6">
    <location>
        <begin position="834"/>
        <end position="853"/>
    </location>
</feature>
<feature type="transmembrane region" description="Helical" evidence="6">
    <location>
        <begin position="405"/>
        <end position="428"/>
    </location>
</feature>
<dbReference type="AlphaFoldDB" id="A0A840XUT4"/>
<keyword evidence="9" id="KW-1185">Reference proteome</keyword>
<keyword evidence="4 6" id="KW-1133">Transmembrane helix</keyword>
<evidence type="ECO:0000256" key="6">
    <source>
        <dbReference type="SAM" id="Phobius"/>
    </source>
</evidence>